<evidence type="ECO:0000259" key="1">
    <source>
        <dbReference type="PROSITE" id="PS50943"/>
    </source>
</evidence>
<dbReference type="Gene3D" id="1.10.260.40">
    <property type="entry name" value="lambda repressor-like DNA-binding domains"/>
    <property type="match status" value="1"/>
</dbReference>
<organism evidence="2 3">
    <name type="scientific">Actinomadura bangladeshensis</name>
    <dbReference type="NCBI Taxonomy" id="453573"/>
    <lineage>
        <taxon>Bacteria</taxon>
        <taxon>Bacillati</taxon>
        <taxon>Actinomycetota</taxon>
        <taxon>Actinomycetes</taxon>
        <taxon>Streptosporangiales</taxon>
        <taxon>Thermomonosporaceae</taxon>
        <taxon>Actinomadura</taxon>
    </lineage>
</organism>
<dbReference type="Pfam" id="PF19054">
    <property type="entry name" value="DUF5753"/>
    <property type="match status" value="1"/>
</dbReference>
<dbReference type="EMBL" id="SMJW01000499">
    <property type="protein sequence ID" value="TDC01178.1"/>
    <property type="molecule type" value="Genomic_DNA"/>
</dbReference>
<dbReference type="InterPro" id="IPR043917">
    <property type="entry name" value="DUF5753"/>
</dbReference>
<protein>
    <submittedName>
        <fullName evidence="2">XRE family transcriptional regulator</fullName>
    </submittedName>
</protein>
<proteinExistence type="predicted"/>
<accession>A0A4R4MY19</accession>
<reference evidence="2 3" key="1">
    <citation type="submission" date="2019-03" db="EMBL/GenBank/DDBJ databases">
        <title>Draft genome sequences of novel Actinobacteria.</title>
        <authorList>
            <person name="Sahin N."/>
            <person name="Ay H."/>
            <person name="Saygin H."/>
        </authorList>
    </citation>
    <scope>NUCLEOTIDE SEQUENCE [LARGE SCALE GENOMIC DNA]</scope>
    <source>
        <strain evidence="2 3">DSM 45347</strain>
    </source>
</reference>
<name>A0A4R4MY19_9ACTN</name>
<gene>
    <name evidence="2" type="ORF">E1284_40320</name>
</gene>
<evidence type="ECO:0000313" key="3">
    <source>
        <dbReference type="Proteomes" id="UP000295431"/>
    </source>
</evidence>
<dbReference type="OrthoDB" id="3469353at2"/>
<dbReference type="SMART" id="SM00530">
    <property type="entry name" value="HTH_XRE"/>
    <property type="match status" value="1"/>
</dbReference>
<dbReference type="InterPro" id="IPR010982">
    <property type="entry name" value="Lambda_DNA-bd_dom_sf"/>
</dbReference>
<dbReference type="GO" id="GO:0003677">
    <property type="term" value="F:DNA binding"/>
    <property type="evidence" value="ECO:0007669"/>
    <property type="project" value="InterPro"/>
</dbReference>
<feature type="domain" description="HTH cro/C1-type" evidence="1">
    <location>
        <begin position="40"/>
        <end position="72"/>
    </location>
</feature>
<dbReference type="CDD" id="cd00093">
    <property type="entry name" value="HTH_XRE"/>
    <property type="match status" value="1"/>
</dbReference>
<keyword evidence="3" id="KW-1185">Reference proteome</keyword>
<dbReference type="InterPro" id="IPR001387">
    <property type="entry name" value="Cro/C1-type_HTH"/>
</dbReference>
<dbReference type="PROSITE" id="PS50943">
    <property type="entry name" value="HTH_CROC1"/>
    <property type="match status" value="1"/>
</dbReference>
<dbReference type="RefSeq" id="WP_131945378.1">
    <property type="nucleotide sequence ID" value="NZ_BAAAMX010000054.1"/>
</dbReference>
<comment type="caution">
    <text evidence="2">The sequence shown here is derived from an EMBL/GenBank/DDBJ whole genome shotgun (WGS) entry which is preliminary data.</text>
</comment>
<dbReference type="Pfam" id="PF13560">
    <property type="entry name" value="HTH_31"/>
    <property type="match status" value="1"/>
</dbReference>
<sequence>MALNSIGAPSKLGEVVELGRWRPKVVVDPYSPQAIWGRELRHYRKQAGLTQAELATRISFSESLISGAETGQLAASLPFAESCDRELETGGALTRTLDFKKSQRLPTGFAEYLEVEKKTSMIRWYEGLCIPGLLQTPEYARELHRTGRPGDTAEETEALVTSRMERKALLAATNCPTLWVVMDEPVLRRPVGSAKIMREQVGYLLELTDHPKVTLQVVPFDTGAHAGLTCCFSLLALPGGVTVAYAEDLTGGRFIERPEDVGYWAMCYESIKSSASSVKQSADLIRRIMKEDHYGSE</sequence>
<evidence type="ECO:0000313" key="2">
    <source>
        <dbReference type="EMBL" id="TDC01178.1"/>
    </source>
</evidence>
<dbReference type="AlphaFoldDB" id="A0A4R4MY19"/>
<dbReference type="SUPFAM" id="SSF47413">
    <property type="entry name" value="lambda repressor-like DNA-binding domains"/>
    <property type="match status" value="1"/>
</dbReference>
<dbReference type="Proteomes" id="UP000295431">
    <property type="component" value="Unassembled WGS sequence"/>
</dbReference>